<dbReference type="Pfam" id="PF18199">
    <property type="entry name" value="Dynein_C"/>
    <property type="match status" value="1"/>
</dbReference>
<dbReference type="Gene3D" id="1.10.8.710">
    <property type="match status" value="1"/>
</dbReference>
<dbReference type="GO" id="GO:0030286">
    <property type="term" value="C:dynein complex"/>
    <property type="evidence" value="ECO:0007669"/>
    <property type="project" value="InterPro"/>
</dbReference>
<dbReference type="InterPro" id="IPR024743">
    <property type="entry name" value="Dynein_HC_stalk"/>
</dbReference>
<feature type="domain" description="Dynein heavy chain hydrolytic ATP-binding dynein motor region" evidence="3">
    <location>
        <begin position="77"/>
        <end position="155"/>
    </location>
</feature>
<dbReference type="GO" id="GO:0045505">
    <property type="term" value="F:dynein intermediate chain binding"/>
    <property type="evidence" value="ECO:0007669"/>
    <property type="project" value="InterPro"/>
</dbReference>
<evidence type="ECO:0000259" key="3">
    <source>
        <dbReference type="Pfam" id="PF12774"/>
    </source>
</evidence>
<proteinExistence type="predicted"/>
<evidence type="ECO:0000313" key="9">
    <source>
        <dbReference type="Proteomes" id="UP001221898"/>
    </source>
</evidence>
<feature type="region of interest" description="Disordered" evidence="2">
    <location>
        <begin position="1773"/>
        <end position="1800"/>
    </location>
</feature>
<feature type="region of interest" description="Disordered" evidence="2">
    <location>
        <begin position="434"/>
        <end position="457"/>
    </location>
</feature>
<dbReference type="EMBL" id="JAINUG010000149">
    <property type="protein sequence ID" value="KAJ8392108.1"/>
    <property type="molecule type" value="Genomic_DNA"/>
</dbReference>
<feature type="compositionally biased region" description="Pro residues" evidence="2">
    <location>
        <begin position="1786"/>
        <end position="1797"/>
    </location>
</feature>
<keyword evidence="9" id="KW-1185">Reference proteome</keyword>
<evidence type="ECO:0000259" key="5">
    <source>
        <dbReference type="Pfam" id="PF17852"/>
    </source>
</evidence>
<evidence type="ECO:0000256" key="1">
    <source>
        <dbReference type="SAM" id="Coils"/>
    </source>
</evidence>
<dbReference type="Gene3D" id="1.20.920.30">
    <property type="match status" value="1"/>
</dbReference>
<feature type="region of interest" description="Disordered" evidence="2">
    <location>
        <begin position="622"/>
        <end position="648"/>
    </location>
</feature>
<dbReference type="InterPro" id="IPR041466">
    <property type="entry name" value="Dynein_AAA5_ext"/>
</dbReference>
<dbReference type="Pfam" id="PF17852">
    <property type="entry name" value="Dynein_AAA_lid"/>
    <property type="match status" value="1"/>
</dbReference>
<feature type="coiled-coil region" evidence="1">
    <location>
        <begin position="1471"/>
        <end position="1498"/>
    </location>
</feature>
<evidence type="ECO:0000259" key="4">
    <source>
        <dbReference type="Pfam" id="PF12777"/>
    </source>
</evidence>
<dbReference type="Gene3D" id="3.40.50.300">
    <property type="entry name" value="P-loop containing nucleotide triphosphate hydrolases"/>
    <property type="match status" value="6"/>
</dbReference>
<dbReference type="InterPro" id="IPR043157">
    <property type="entry name" value="Dynein_AAA1S"/>
</dbReference>
<keyword evidence="1" id="KW-0175">Coiled coil</keyword>
<dbReference type="InterPro" id="IPR042219">
    <property type="entry name" value="AAA_lid_11_sf"/>
</dbReference>
<dbReference type="InterPro" id="IPR041228">
    <property type="entry name" value="Dynein_C"/>
</dbReference>
<name>A0AAD7RXB7_9TELE</name>
<evidence type="ECO:0000259" key="7">
    <source>
        <dbReference type="Pfam" id="PF22597"/>
    </source>
</evidence>
<dbReference type="Proteomes" id="UP001221898">
    <property type="component" value="Unassembled WGS sequence"/>
</dbReference>
<feature type="domain" description="Dynein heavy chain coiled coil stalk" evidence="4">
    <location>
        <begin position="1568"/>
        <end position="1764"/>
    </location>
</feature>
<dbReference type="GO" id="GO:0005524">
    <property type="term" value="F:ATP binding"/>
    <property type="evidence" value="ECO:0007669"/>
    <property type="project" value="InterPro"/>
</dbReference>
<feature type="domain" description="Dynein 2 heavy chain 1 cytoplasmic ATPase lid" evidence="7">
    <location>
        <begin position="879"/>
        <end position="969"/>
    </location>
</feature>
<dbReference type="InterPro" id="IPR027417">
    <property type="entry name" value="P-loop_NTPase"/>
</dbReference>
<feature type="domain" description="Dynein heavy chain C-terminal" evidence="6">
    <location>
        <begin position="2685"/>
        <end position="2782"/>
    </location>
</feature>
<reference evidence="8" key="1">
    <citation type="journal article" date="2023" name="Science">
        <title>Genome structures resolve the early diversification of teleost fishes.</title>
        <authorList>
            <person name="Parey E."/>
            <person name="Louis A."/>
            <person name="Montfort J."/>
            <person name="Bouchez O."/>
            <person name="Roques C."/>
            <person name="Iampietro C."/>
            <person name="Lluch J."/>
            <person name="Castinel A."/>
            <person name="Donnadieu C."/>
            <person name="Desvignes T."/>
            <person name="Floi Bucao C."/>
            <person name="Jouanno E."/>
            <person name="Wen M."/>
            <person name="Mejri S."/>
            <person name="Dirks R."/>
            <person name="Jansen H."/>
            <person name="Henkel C."/>
            <person name="Chen W.J."/>
            <person name="Zahm M."/>
            <person name="Cabau C."/>
            <person name="Klopp C."/>
            <person name="Thompson A.W."/>
            <person name="Robinson-Rechavi M."/>
            <person name="Braasch I."/>
            <person name="Lecointre G."/>
            <person name="Bobe J."/>
            <person name="Postlethwait J.H."/>
            <person name="Berthelot C."/>
            <person name="Roest Crollius H."/>
            <person name="Guiguen Y."/>
        </authorList>
    </citation>
    <scope>NUCLEOTIDE SEQUENCE</scope>
    <source>
        <strain evidence="8">NC1722</strain>
    </source>
</reference>
<feature type="compositionally biased region" description="Low complexity" evidence="2">
    <location>
        <begin position="434"/>
        <end position="446"/>
    </location>
</feature>
<accession>A0AAD7RXB7</accession>
<sequence length="2787" mass="304099">MLIGALQAGAWLLLDSVDSITQGALSLLGQHLSDIHQCLSVLLGCSQRQRDEPQTMCEWTCPPSGSNEGSAKYVGPQISLAGKTISVKSGYGCVLISSGWYASDVPENLRAATRPVSLVQPDYRVIAEVTLASLSFSEAASMSCRLVSLFSLAEHSACLPESICAGPTSWVVLLNKVLTIAGMHLNHSLRVEWDKDKVAIGDEEAQRQLHNMVLRAPEGLDRGAKGPHLKSANQCAVVLRAIAEEQAVVKAVMSAVASAIVDPSKACHFRAIFGEIFPAARCPPCHLRGGEEEKWAALKAAMAEGLQEAGLHPSPCLLSSALSLYQAMRLSRAVVLVGLAGSGKTACYRALAGGLRKLAAREVEDGPSRVLCEMDEGTGAGAFSPAPTWSSVDTAVIFPNALSSEDLWGGHRGQQGSWWDGALTKVLRDSQELSTAESSTTITSTSDHPQRQGKRGGRTWKEKWLVLDGEPLGRPGWLDLLCTLCDPADPFLSLPTGEKLRPPPSELKVLIEATDLRDASPSMVTRCGLVHHSTEDLWKAVWTAELGALRTEPSLDLWPLSMWSRLAEDLFASTLTFLRQRALTPVLPERGAGAMEVTHGVQEVTSFIRILRALLEQFGRDRLNSPPQHKKEGTPETPQKLSLDPSTPSAQQELQARNVFVVAYLWGFGGHLHPRHWPQFDKFARNALFKSRYRVEVPADGSVFQYFPNTVGSLQMSHTIIPQYERYAFLLRVMLKARQPALLDLLEGIACQPARLDTTATVDKQPGLLLFVDDLHDAPCDVFGRASTALETLRQCMSKGGMLTSGGRRYKLFSSGALSFLATCDTPGEGRSSCAVVSPRLSHLFSVLVLPGLSADLVFSVHAPRLQLWLNELPSTLRHADMADCIIGATLSLYHAVREAFPPRLDRPHFLFSPHDLQKVFQGMCLWGSPGGGVSHSGSSSVSTVLGVARLWTHECLRTFGDRLCSEEEGGALLALLAQASERNFGSRLTSEPQQTEERGEDHGPTRATAAERPKEKECGLTDRGERRKGRRPEGNNESTKQGEVEDVDNTTLYEALSNPDTPSDTTRAPSALRPSPPKNGRPLGKPDRKRSGKLIVQLPQCTSVDPAAQAEQRPASATATLLQDLGAALRDRVFIPDLSTPLHPLARCRNAKRNSTYQERNLEGLVLQLVAMLMHKDEQEEEEEEGDEDELYSVTAGYEAHRQGARQLAHVLRALLLPGGHGCLLGAARGTGRKTTVRLAARLMGCRLLEVHSGNEAAVWETLKEASGRTGARGGVWCSWSMTAPARRSGRSCWSPWRTEASQGSTTIKGWKSVTQRISKPVKGPREHVEGGRGTEWYFRQIPGNTHVFLLLPLEAPVVVGGSLARALSLCSCVEVYQPWTAESLIQVATRCLKGLLQTPSPDTEVDRAGLVGSISHAMAGIHQSSWRYASVLTPDLQPFGPQTYAEFMAHYLYLCTHLCDQGRSQVKSVAALLGRMKELREKADQYSQEVLSLRAEFTEAQQYQLQLQCAVDSRRGVCERARQHCLLEETRLAHLEEQVQQARQQSQDALQQVSPLYEAALAAMHWESCQQLLGQTNFLQELEFYDRSAVRGELFRALSAAVREPGFRPEAVRDASRACESLCRWARAVHRYAVERRRMAPQEARRDELERRAAQSRAQLREARLQEEDARAWLEEAEGRLQGVRRATEELAAQLRGAQTRERDAASAVRQVAPLIADWTTAAQEAEMNVGTAPGDALLLAAATAYLGPFGPDVRSELLEKWRGLCLTGAIDIDPEDPRTSPLSPSPSSPPPTSPRVPIRLGEELPVARVTGTAQGGVQGVAPRLLLDLLLWRYGSLRAQRCPLLVDADQREGIRAALLSGQRPEGEGECDLLSGDDPNLLEKLREGAERGVRVLVTHVERVRPSPGFLELLGRRAGTRVPGLRTAPPAGQPGFVLFLSTPVPVRALLREIHPLILAEVQVVDLSLSTAELWDLMLAEMVRSKWPKLWSQNHQVKTDRRTLLDRLHQQEVSLMEYVLQSSSPLLQDPQFLPRAAACRSSVSGLRAELRDLDGELERHRPLLAHFHKGAELATAFYQGLQDVGRLCPLYLFPPRPYLLALRGALAQREAADATRGGEAEAAPGAVSVEVLASRLLEHYRPCLSRDHAAVLRLLVSVALAQHDDDGGSRAERAAFLRGLGDDDFLSPARAAPRPPAPPADLPGWIPAHARRAVLRLESLPSFGGLVSSLASDAEPWLEYLRFPSSTVVGPVPCPSHAHLSALQRALLWKTLLPHWLAAVADDLAACQLGKPLRTAGAPHPGSPEALSQILDETTGPVVLILPGPDEAGLPPVPPLGWVKQAAQCSAGNQGVKVQVISFGAECQREAVLAVLNLAVQEGHWLVFNNCHLLDQWDEEVVCQVTQLVSCTDRGHLTYAEKESELAAPHVCGAGRAHPRFRMWFITQAHAPLSVPAAVRSSALHLVCDAPWDLREALRCSLRRAVSSAAAPPASAGPLGRCAALHSVLLQRRACGRLGQGRPSCWSQEDLQVLLEAQVWTASRCDDPVGAMEYIAGSLVYGGHVEDAVDLEAVKGVATACLRSPPPLWGRGPHSLSELVAAGRFGQGDVLQDVDRCVQASCPSGDPLELGLSAGCRRSWLQALRHRLERDGGRRPAAQTPLRLFLWQEWDDLARSSRAELLGAYLWKGSPETPPYAYRLSAFHRPRGFLAALLREEAKAQQEDVTRLSLHFQVLSVGEVPSSLPSGGAYLHGLELQGALWDARLGALQDTPSARPCPLPLVWPSWTPCCAR</sequence>
<feature type="compositionally biased region" description="Polar residues" evidence="2">
    <location>
        <begin position="1059"/>
        <end position="1069"/>
    </location>
</feature>
<dbReference type="PANTHER" id="PTHR45703:SF36">
    <property type="entry name" value="DYNEIN HEAVY CHAIN, CYTOPLASMIC"/>
    <property type="match status" value="1"/>
</dbReference>
<gene>
    <name evidence="8" type="ORF">AAFF_G00079140</name>
</gene>
<feature type="coiled-coil region" evidence="1">
    <location>
        <begin position="1648"/>
        <end position="1696"/>
    </location>
</feature>
<dbReference type="GO" id="GO:0007018">
    <property type="term" value="P:microtubule-based movement"/>
    <property type="evidence" value="ECO:0007669"/>
    <property type="project" value="InterPro"/>
</dbReference>
<feature type="coiled-coil region" evidence="1">
    <location>
        <begin position="1527"/>
        <end position="1554"/>
    </location>
</feature>
<dbReference type="Pfam" id="PF12774">
    <property type="entry name" value="AAA_6"/>
    <property type="match status" value="1"/>
</dbReference>
<feature type="domain" description="Dynein heavy chain AAA 5 extension" evidence="5">
    <location>
        <begin position="603"/>
        <end position="709"/>
    </location>
</feature>
<dbReference type="Gene3D" id="3.10.490.20">
    <property type="match status" value="1"/>
</dbReference>
<dbReference type="Pfam" id="PF12777">
    <property type="entry name" value="MT"/>
    <property type="match status" value="1"/>
</dbReference>
<dbReference type="InterPro" id="IPR054354">
    <property type="entry name" value="DYNC2H1-like_lid"/>
</dbReference>
<dbReference type="SUPFAM" id="SSF52540">
    <property type="entry name" value="P-loop containing nucleoside triphosphate hydrolases"/>
    <property type="match status" value="1"/>
</dbReference>
<dbReference type="InterPro" id="IPR026983">
    <property type="entry name" value="DHC"/>
</dbReference>
<feature type="region of interest" description="Disordered" evidence="2">
    <location>
        <begin position="985"/>
        <end position="1091"/>
    </location>
</feature>
<protein>
    <recommendedName>
        <fullName evidence="10">Dynein heavy chain domain-containing protein 1</fullName>
    </recommendedName>
</protein>
<organism evidence="8 9">
    <name type="scientific">Aldrovandia affinis</name>
    <dbReference type="NCBI Taxonomy" id="143900"/>
    <lineage>
        <taxon>Eukaryota</taxon>
        <taxon>Metazoa</taxon>
        <taxon>Chordata</taxon>
        <taxon>Craniata</taxon>
        <taxon>Vertebrata</taxon>
        <taxon>Euteleostomi</taxon>
        <taxon>Actinopterygii</taxon>
        <taxon>Neopterygii</taxon>
        <taxon>Teleostei</taxon>
        <taxon>Notacanthiformes</taxon>
        <taxon>Halosauridae</taxon>
        <taxon>Aldrovandia</taxon>
    </lineage>
</organism>
<comment type="caution">
    <text evidence="8">The sequence shown here is derived from an EMBL/GenBank/DDBJ whole genome shotgun (WGS) entry which is preliminary data.</text>
</comment>
<evidence type="ECO:0008006" key="10">
    <source>
        <dbReference type="Google" id="ProtNLM"/>
    </source>
</evidence>
<dbReference type="Pfam" id="PF22597">
    <property type="entry name" value="DYN_lid"/>
    <property type="match status" value="1"/>
</dbReference>
<evidence type="ECO:0000259" key="6">
    <source>
        <dbReference type="Pfam" id="PF18199"/>
    </source>
</evidence>
<dbReference type="PANTHER" id="PTHR45703">
    <property type="entry name" value="DYNEIN HEAVY CHAIN"/>
    <property type="match status" value="1"/>
</dbReference>
<dbReference type="InterPro" id="IPR043160">
    <property type="entry name" value="Dynein_C_barrel"/>
</dbReference>
<dbReference type="InterPro" id="IPR035699">
    <property type="entry name" value="AAA_6"/>
</dbReference>
<feature type="compositionally biased region" description="Polar residues" evidence="2">
    <location>
        <begin position="636"/>
        <end position="648"/>
    </location>
</feature>
<dbReference type="Gene3D" id="1.10.8.720">
    <property type="entry name" value="Region D6 of dynein motor"/>
    <property type="match status" value="1"/>
</dbReference>
<evidence type="ECO:0000256" key="2">
    <source>
        <dbReference type="SAM" id="MobiDB-lite"/>
    </source>
</evidence>
<feature type="compositionally biased region" description="Basic and acidic residues" evidence="2">
    <location>
        <begin position="996"/>
        <end position="1026"/>
    </location>
</feature>
<evidence type="ECO:0000313" key="8">
    <source>
        <dbReference type="EMBL" id="KAJ8392108.1"/>
    </source>
</evidence>
<feature type="compositionally biased region" description="Basic and acidic residues" evidence="2">
    <location>
        <begin position="622"/>
        <end position="634"/>
    </location>
</feature>
<dbReference type="GO" id="GO:0051959">
    <property type="term" value="F:dynein light intermediate chain binding"/>
    <property type="evidence" value="ECO:0007669"/>
    <property type="project" value="InterPro"/>
</dbReference>
<dbReference type="Gene3D" id="1.20.920.20">
    <property type="match status" value="2"/>
</dbReference>